<dbReference type="EMBL" id="HBGA01005612">
    <property type="protein sequence ID" value="CAD8990910.1"/>
    <property type="molecule type" value="Transcribed_RNA"/>
</dbReference>
<evidence type="ECO:0000259" key="2">
    <source>
        <dbReference type="Pfam" id="PF13902"/>
    </source>
</evidence>
<sequence length="349" mass="39757">MSSTPASPILSPLSPGTIPMGLATYAAFKHGSSIHQRSVVYGAGNDVVMHDEISSTSESEVEDKVRRVVQPLTPINMAGREQRPLFRQRLSAGEEEGVTVERMPSKKRAGVRRRRRFANDYFLEERLQHLQHHQPQNLDDAKAQWHALFAPSNPSAYQEIFEDEDMADAIDPFLDISMEEEDRLLRKMCRRPPEPREDAIDKDCPTVRFAQIPKELRLVLRRSVDSEELPSLQTDFVQYLSEAAEGSQPPPLEFHLDGHGRLLCHAMAMYYNLISASENTHRDGVPARVTRVRHTKKSSPSLPKMHLTEYLHLVVSASGYFSYGRVKPRKKTGKEAKDAKKYRRRFATK</sequence>
<dbReference type="PANTHER" id="PTHR32019:SF2">
    <property type="entry name" value="R3H DOMAIN-CONTAINING PROTEIN 4"/>
    <property type="match status" value="1"/>
</dbReference>
<reference evidence="3" key="1">
    <citation type="submission" date="2021-01" db="EMBL/GenBank/DDBJ databases">
        <authorList>
            <person name="Corre E."/>
            <person name="Pelletier E."/>
            <person name="Niang G."/>
            <person name="Scheremetjew M."/>
            <person name="Finn R."/>
            <person name="Kale V."/>
            <person name="Holt S."/>
            <person name="Cochrane G."/>
            <person name="Meng A."/>
            <person name="Brown T."/>
            <person name="Cohen L."/>
        </authorList>
    </citation>
    <scope>NUCLEOTIDE SEQUENCE</scope>
    <source>
        <strain evidence="3">NIES-381</strain>
    </source>
</reference>
<evidence type="ECO:0000313" key="4">
    <source>
        <dbReference type="EMBL" id="CAD8990910.1"/>
    </source>
</evidence>
<name>A0A6U7TB42_9EUGL</name>
<dbReference type="SUPFAM" id="SSF82708">
    <property type="entry name" value="R3H domain"/>
    <property type="match status" value="1"/>
</dbReference>
<protein>
    <recommendedName>
        <fullName evidence="2">R3H-associated N-terminal domain-containing protein</fullName>
    </recommendedName>
</protein>
<evidence type="ECO:0000256" key="1">
    <source>
        <dbReference type="SAM" id="MobiDB-lite"/>
    </source>
</evidence>
<dbReference type="InterPro" id="IPR036867">
    <property type="entry name" value="R3H_dom_sf"/>
</dbReference>
<dbReference type="AlphaFoldDB" id="A0A6U7TB42"/>
<accession>A0A6U7TB42</accession>
<gene>
    <name evidence="3" type="ORF">EGYM00392_LOCUS1952</name>
    <name evidence="4" type="ORF">EGYM00392_LOCUS1953</name>
</gene>
<dbReference type="EMBL" id="HBGA01005611">
    <property type="protein sequence ID" value="CAD8990909.1"/>
    <property type="molecule type" value="Transcribed_RNA"/>
</dbReference>
<dbReference type="InterPro" id="IPR025952">
    <property type="entry name" value="R3H-assoc_dom"/>
</dbReference>
<feature type="region of interest" description="Disordered" evidence="1">
    <location>
        <begin position="328"/>
        <end position="349"/>
    </location>
</feature>
<dbReference type="GO" id="GO:0003676">
    <property type="term" value="F:nucleic acid binding"/>
    <property type="evidence" value="ECO:0007669"/>
    <property type="project" value="InterPro"/>
</dbReference>
<dbReference type="Pfam" id="PF13902">
    <property type="entry name" value="R3H-assoc"/>
    <property type="match status" value="1"/>
</dbReference>
<feature type="compositionally biased region" description="Basic residues" evidence="1">
    <location>
        <begin position="340"/>
        <end position="349"/>
    </location>
</feature>
<organism evidence="3">
    <name type="scientific">Eutreptiella gymnastica</name>
    <dbReference type="NCBI Taxonomy" id="73025"/>
    <lineage>
        <taxon>Eukaryota</taxon>
        <taxon>Discoba</taxon>
        <taxon>Euglenozoa</taxon>
        <taxon>Euglenida</taxon>
        <taxon>Spirocuta</taxon>
        <taxon>Euglenophyceae</taxon>
        <taxon>Eutreptiales</taxon>
        <taxon>Eutreptiaceae</taxon>
        <taxon>Eutreptiella</taxon>
    </lineage>
</organism>
<dbReference type="PANTHER" id="PTHR32019">
    <property type="entry name" value="R3H DOMAIN-CONTAINING PROTEIN 4"/>
    <property type="match status" value="1"/>
</dbReference>
<dbReference type="InterPro" id="IPR039629">
    <property type="entry name" value="R3HDM4"/>
</dbReference>
<feature type="domain" description="R3H-associated N-terminal" evidence="2">
    <location>
        <begin position="105"/>
        <end position="222"/>
    </location>
</feature>
<proteinExistence type="predicted"/>
<evidence type="ECO:0000313" key="3">
    <source>
        <dbReference type="EMBL" id="CAD8990909.1"/>
    </source>
</evidence>